<dbReference type="GO" id="GO:1904680">
    <property type="term" value="F:peptide transmembrane transporter activity"/>
    <property type="evidence" value="ECO:0007669"/>
    <property type="project" value="TreeGrafter"/>
</dbReference>
<organism evidence="6 7">
    <name type="scientific">Actinopolymorpha rutila</name>
    <dbReference type="NCBI Taxonomy" id="446787"/>
    <lineage>
        <taxon>Bacteria</taxon>
        <taxon>Bacillati</taxon>
        <taxon>Actinomycetota</taxon>
        <taxon>Actinomycetes</taxon>
        <taxon>Propionibacteriales</taxon>
        <taxon>Actinopolymorphaceae</taxon>
        <taxon>Actinopolymorpha</taxon>
    </lineage>
</organism>
<reference evidence="6 7" key="1">
    <citation type="submission" date="2020-07" db="EMBL/GenBank/DDBJ databases">
        <title>Sequencing the genomes of 1000 actinobacteria strains.</title>
        <authorList>
            <person name="Klenk H.-P."/>
        </authorList>
    </citation>
    <scope>NUCLEOTIDE SEQUENCE [LARGE SCALE GENOMIC DNA]</scope>
    <source>
        <strain evidence="6 7">DSM 18448</strain>
    </source>
</reference>
<dbReference type="GO" id="GO:0015833">
    <property type="term" value="P:peptide transport"/>
    <property type="evidence" value="ECO:0007669"/>
    <property type="project" value="TreeGrafter"/>
</dbReference>
<comment type="subcellular location">
    <subcellularLocation>
        <location evidence="1">Cell envelope</location>
    </subcellularLocation>
</comment>
<evidence type="ECO:0000256" key="4">
    <source>
        <dbReference type="ARBA" id="ARBA00022729"/>
    </source>
</evidence>
<proteinExistence type="inferred from homology"/>
<keyword evidence="7" id="KW-1185">Reference proteome</keyword>
<gene>
    <name evidence="6" type="ORF">F4554_003321</name>
</gene>
<evidence type="ECO:0000259" key="5">
    <source>
        <dbReference type="Pfam" id="PF00496"/>
    </source>
</evidence>
<dbReference type="AlphaFoldDB" id="A0A852ZEG7"/>
<dbReference type="Pfam" id="PF00496">
    <property type="entry name" value="SBP_bac_5"/>
    <property type="match status" value="1"/>
</dbReference>
<dbReference type="InterPro" id="IPR039424">
    <property type="entry name" value="SBP_5"/>
</dbReference>
<keyword evidence="3" id="KW-0813">Transport</keyword>
<name>A0A852ZEG7_9ACTN</name>
<feature type="domain" description="Solute-binding protein family 5" evidence="5">
    <location>
        <begin position="111"/>
        <end position="498"/>
    </location>
</feature>
<comment type="similarity">
    <text evidence="2">Belongs to the bacterial solute-binding protein 5 family.</text>
</comment>
<evidence type="ECO:0000313" key="7">
    <source>
        <dbReference type="Proteomes" id="UP000579605"/>
    </source>
</evidence>
<comment type="caution">
    <text evidence="6">The sequence shown here is derived from an EMBL/GenBank/DDBJ whole genome shotgun (WGS) entry which is preliminary data.</text>
</comment>
<dbReference type="Proteomes" id="UP000579605">
    <property type="component" value="Unassembled WGS sequence"/>
</dbReference>
<dbReference type="InterPro" id="IPR000914">
    <property type="entry name" value="SBP_5_dom"/>
</dbReference>
<dbReference type="PANTHER" id="PTHR30290:SF10">
    <property type="entry name" value="PERIPLASMIC OLIGOPEPTIDE-BINDING PROTEIN-RELATED"/>
    <property type="match status" value="1"/>
</dbReference>
<dbReference type="RefSeq" id="WP_179788219.1">
    <property type="nucleotide sequence ID" value="NZ_BAAARR010000016.1"/>
</dbReference>
<evidence type="ECO:0000256" key="3">
    <source>
        <dbReference type="ARBA" id="ARBA00022448"/>
    </source>
</evidence>
<dbReference type="EMBL" id="JACBZH010000001">
    <property type="protein sequence ID" value="NYH90683.1"/>
    <property type="molecule type" value="Genomic_DNA"/>
</dbReference>
<dbReference type="Gene3D" id="3.40.190.10">
    <property type="entry name" value="Periplasmic binding protein-like II"/>
    <property type="match status" value="1"/>
</dbReference>
<dbReference type="GO" id="GO:0030313">
    <property type="term" value="C:cell envelope"/>
    <property type="evidence" value="ECO:0007669"/>
    <property type="project" value="UniProtKB-SubCell"/>
</dbReference>
<evidence type="ECO:0000256" key="1">
    <source>
        <dbReference type="ARBA" id="ARBA00004196"/>
    </source>
</evidence>
<protein>
    <submittedName>
        <fullName evidence="6">Peptide/nickel transport system substrate-binding protein</fullName>
    </submittedName>
</protein>
<dbReference type="Gene3D" id="3.10.105.10">
    <property type="entry name" value="Dipeptide-binding Protein, Domain 3"/>
    <property type="match status" value="1"/>
</dbReference>
<sequence length="622" mass="67470">MNATPGPFGPELSRRRVLEIFGLGAAGAAVLSACGGQHSGNGGGGGGGGGAAGGGGGGKGGEFHGAYPYSVPPKGHFNLMSGVTDSIMGGTPYQDLILLPGGMYRWAEKKWEPMLAEKWEFDGKAKTFTYHVRQGLSWSDGKPITSKDVVTTFWCRRIMRQVEWDLIDDVKATDGQTVVFSMKKPSTVLERYAIRQAIFSDATYGTFAKRAQDLFNGGKDLDSPEGKKLNEDLQGYRPKNPAKEFITSGPFTFDFNSITNAQLTLLKKDKGYATDKVLFDRIVLYNGEVPTVTPLVLGKQVDYATHGFPVATEKQAIKKGLRIIRPPVYSGPAIFFNMAKLPEFKDARVRQAIAHAINRNDNGTFALGDSGKGVKFMTGFSDNQVPDWLSDAEQAKLDTYPLDPKKAATLLTQAGWKKQGSSWMKPDGKPAAYELTFPAEFADWSAAGENAAKQLSNFGIKVTGRGVTFTQQPIDVDKGNFELAIQGWGTSSQPHPHFAFVADLFTHNIPIAANQGGKGMGFELKQNTKAFGQIDLEEVVLSAAQGLDEAEQKRNVAKAAVVFNELLPIVPLFERYGNNPCLEGVRVDKWPADSDPLLQNSPYADNFTIMLMLSGDLKPAGK</sequence>
<keyword evidence="4" id="KW-0732">Signal</keyword>
<dbReference type="PANTHER" id="PTHR30290">
    <property type="entry name" value="PERIPLASMIC BINDING COMPONENT OF ABC TRANSPORTER"/>
    <property type="match status" value="1"/>
</dbReference>
<dbReference type="SUPFAM" id="SSF53850">
    <property type="entry name" value="Periplasmic binding protein-like II"/>
    <property type="match status" value="1"/>
</dbReference>
<evidence type="ECO:0000313" key="6">
    <source>
        <dbReference type="EMBL" id="NYH90683.1"/>
    </source>
</evidence>
<evidence type="ECO:0000256" key="2">
    <source>
        <dbReference type="ARBA" id="ARBA00005695"/>
    </source>
</evidence>
<accession>A0A852ZEG7</accession>